<dbReference type="EMBL" id="JAJEPW010000043">
    <property type="protein sequence ID" value="MCC2130317.1"/>
    <property type="molecule type" value="Genomic_DNA"/>
</dbReference>
<keyword evidence="3" id="KW-1185">Reference proteome</keyword>
<keyword evidence="1" id="KW-0472">Membrane</keyword>
<feature type="transmembrane region" description="Helical" evidence="1">
    <location>
        <begin position="134"/>
        <end position="161"/>
    </location>
</feature>
<feature type="transmembrane region" description="Helical" evidence="1">
    <location>
        <begin position="288"/>
        <end position="311"/>
    </location>
</feature>
<feature type="transmembrane region" description="Helical" evidence="1">
    <location>
        <begin position="104"/>
        <end position="122"/>
    </location>
</feature>
<name>A0AAE3AGU4_9FIRM</name>
<keyword evidence="1" id="KW-0812">Transmembrane</keyword>
<protein>
    <submittedName>
        <fullName evidence="2">EpsG family protein</fullName>
    </submittedName>
</protein>
<feature type="transmembrane region" description="Helical" evidence="1">
    <location>
        <begin position="332"/>
        <end position="351"/>
    </location>
</feature>
<dbReference type="Proteomes" id="UP001199319">
    <property type="component" value="Unassembled WGS sequence"/>
</dbReference>
<dbReference type="InterPro" id="IPR049458">
    <property type="entry name" value="EpsG-like"/>
</dbReference>
<feature type="transmembrane region" description="Helical" evidence="1">
    <location>
        <begin position="203"/>
        <end position="230"/>
    </location>
</feature>
<feature type="transmembrane region" description="Helical" evidence="1">
    <location>
        <begin position="35"/>
        <end position="53"/>
    </location>
</feature>
<reference evidence="2" key="1">
    <citation type="submission" date="2021-10" db="EMBL/GenBank/DDBJ databases">
        <title>Anaerobic single-cell dispensing facilitates the cultivation of human gut bacteria.</title>
        <authorList>
            <person name="Afrizal A."/>
        </authorList>
    </citation>
    <scope>NUCLEOTIDE SEQUENCE</scope>
    <source>
        <strain evidence="2">CLA-AA-H272</strain>
    </source>
</reference>
<accession>A0AAE3AGU4</accession>
<dbReference type="Pfam" id="PF14897">
    <property type="entry name" value="EpsG"/>
    <property type="match status" value="1"/>
</dbReference>
<sequence length="368" mass="42474">MELFFFNAAFFALLCGLEATPLSVYPQRRYLNSKLLLGLGISYLCFLAMFRGASCGNDTENYREFFQVVASQKNLWHTIRHTSFEPLFTALTFFLSRLTRDPQILFIVTSLFSFAVTGRFLAKFSLAPCFSLYLFFTLQIFDFYISGIRQALAIALLLLAYEAMTQKKNLRTLLLILLAGLFHRTAWLWFPVFFLLRVRRRRAFLGVTALVGAVCLVSSRYLVAVIASIFPRYQLYFGSSYLKSGAKLSLILYFLVFGLVLLVGELVGDREDAPVRSGRDEWDFRLSFLLLVVCVLGYTAPIFSRFLQYFQLNLCVYFANRLHRMSIQTRKILLLASLAAFAAYACTIHLFRTPEWYTTYPFVFCWDH</sequence>
<organism evidence="2 3">
    <name type="scientific">Brotocaccenecus cirricatena</name>
    <dbReference type="NCBI Taxonomy" id="3064195"/>
    <lineage>
        <taxon>Bacteria</taxon>
        <taxon>Bacillati</taxon>
        <taxon>Bacillota</taxon>
        <taxon>Clostridia</taxon>
        <taxon>Eubacteriales</taxon>
        <taxon>Oscillospiraceae</taxon>
        <taxon>Brotocaccenecus</taxon>
    </lineage>
</organism>
<feature type="transmembrane region" description="Helical" evidence="1">
    <location>
        <begin position="250"/>
        <end position="268"/>
    </location>
</feature>
<gene>
    <name evidence="2" type="ORF">LKD37_12485</name>
</gene>
<evidence type="ECO:0000313" key="3">
    <source>
        <dbReference type="Proteomes" id="UP001199319"/>
    </source>
</evidence>
<proteinExistence type="predicted"/>
<dbReference type="AlphaFoldDB" id="A0AAE3AGU4"/>
<dbReference type="RefSeq" id="WP_302929533.1">
    <property type="nucleotide sequence ID" value="NZ_JAJEPW010000043.1"/>
</dbReference>
<feature type="transmembrane region" description="Helical" evidence="1">
    <location>
        <begin position="173"/>
        <end position="197"/>
    </location>
</feature>
<evidence type="ECO:0000313" key="2">
    <source>
        <dbReference type="EMBL" id="MCC2130317.1"/>
    </source>
</evidence>
<comment type="caution">
    <text evidence="2">The sequence shown here is derived from an EMBL/GenBank/DDBJ whole genome shotgun (WGS) entry which is preliminary data.</text>
</comment>
<evidence type="ECO:0000256" key="1">
    <source>
        <dbReference type="SAM" id="Phobius"/>
    </source>
</evidence>
<keyword evidence="1" id="KW-1133">Transmembrane helix</keyword>